<name>A0A0M0J953_9EUKA</name>
<accession>A0A0M0J953</accession>
<dbReference type="Proteomes" id="UP000037460">
    <property type="component" value="Unassembled WGS sequence"/>
</dbReference>
<protein>
    <submittedName>
        <fullName evidence="1">Uncharacterized protein</fullName>
    </submittedName>
</protein>
<comment type="caution">
    <text evidence="1">The sequence shown here is derived from an EMBL/GenBank/DDBJ whole genome shotgun (WGS) entry which is preliminary data.</text>
</comment>
<proteinExistence type="predicted"/>
<reference evidence="2" key="1">
    <citation type="journal article" date="2015" name="PLoS Genet.">
        <title>Genome Sequence and Transcriptome Analyses of Chrysochromulina tobin: Metabolic Tools for Enhanced Algal Fitness in the Prominent Order Prymnesiales (Haptophyceae).</title>
        <authorList>
            <person name="Hovde B.T."/>
            <person name="Deodato C.R."/>
            <person name="Hunsperger H.M."/>
            <person name="Ryken S.A."/>
            <person name="Yost W."/>
            <person name="Jha R.K."/>
            <person name="Patterson J."/>
            <person name="Monnat R.J. Jr."/>
            <person name="Barlow S.B."/>
            <person name="Starkenburg S.R."/>
            <person name="Cattolico R.A."/>
        </authorList>
    </citation>
    <scope>NUCLEOTIDE SEQUENCE</scope>
    <source>
        <strain evidence="2">CCMP291</strain>
    </source>
</reference>
<gene>
    <name evidence="1" type="ORF">Ctob_009183</name>
</gene>
<evidence type="ECO:0000313" key="2">
    <source>
        <dbReference type="Proteomes" id="UP000037460"/>
    </source>
</evidence>
<evidence type="ECO:0000313" key="1">
    <source>
        <dbReference type="EMBL" id="KOO22990.1"/>
    </source>
</evidence>
<keyword evidence="2" id="KW-1185">Reference proteome</keyword>
<dbReference type="AlphaFoldDB" id="A0A0M0J953"/>
<dbReference type="EMBL" id="JWZX01003230">
    <property type="protein sequence ID" value="KOO22990.1"/>
    <property type="molecule type" value="Genomic_DNA"/>
</dbReference>
<organism evidence="1 2">
    <name type="scientific">Chrysochromulina tobinii</name>
    <dbReference type="NCBI Taxonomy" id="1460289"/>
    <lineage>
        <taxon>Eukaryota</taxon>
        <taxon>Haptista</taxon>
        <taxon>Haptophyta</taxon>
        <taxon>Prymnesiophyceae</taxon>
        <taxon>Prymnesiales</taxon>
        <taxon>Chrysochromulinaceae</taxon>
        <taxon>Chrysochromulina</taxon>
    </lineage>
</organism>
<sequence>MFYKNESGWIELEHGGVGFGHDNIRQHVAKMAEGVEPSTEVGKELMEQANAVEDAGMADSLRSAIRSMEAAFASVGRKSGESSKLAKVPDASTPESVRAQLSAAFLRPKKEEAAAVADLGAVMNSILGSAEGADKLVDVLVSSLEPAPPTDEEMVVLRRLQDNWADKGGMEAYAVASVWLAALFVRTERCIAARSRLNDVVRAMSPEQLAELQAPAARLVATELPALLQSLEDVAMVLQKYEKDIVVQENATRGAKGLSAGLSVVGTGMAFTPLMPVGLGLLAAGAVVGIGTATGDAIGQNAQKEGVKDKLKKLSAAQEKVEHQLRALIAYSFPNVPPEEFVAASMPMRFAEPLPEDVAGKIALYAGGAAARVAAPVLMRVGFTVTSRSLLVLGAAFSTGDFVHSVLTNSPNREVLRKVHGFLEGEAETFRA</sequence>